<name>A0A136LWK3_9BACT</name>
<gene>
    <name evidence="2" type="ORF">TR69_WS6001001333</name>
</gene>
<feature type="domain" description="DUF5655" evidence="1">
    <location>
        <begin position="72"/>
        <end position="178"/>
    </location>
</feature>
<accession>A0A136LWK3</accession>
<organism evidence="2 3">
    <name type="scientific">candidate division WS6 bacterium OLB20</name>
    <dbReference type="NCBI Taxonomy" id="1617426"/>
    <lineage>
        <taxon>Bacteria</taxon>
        <taxon>Candidatus Dojkabacteria</taxon>
    </lineage>
</organism>
<evidence type="ECO:0000313" key="2">
    <source>
        <dbReference type="EMBL" id="KXK26040.1"/>
    </source>
</evidence>
<dbReference type="AlphaFoldDB" id="A0A136LWK3"/>
<dbReference type="InterPro" id="IPR043714">
    <property type="entry name" value="DUF5655"/>
</dbReference>
<comment type="caution">
    <text evidence="2">The sequence shown here is derived from an EMBL/GenBank/DDBJ whole genome shotgun (WGS) entry which is preliminary data.</text>
</comment>
<evidence type="ECO:0000313" key="3">
    <source>
        <dbReference type="Proteomes" id="UP000070457"/>
    </source>
</evidence>
<dbReference type="PATRIC" id="fig|1617426.3.peg.1316"/>
<dbReference type="EMBL" id="JYNZ01000005">
    <property type="protein sequence ID" value="KXK26040.1"/>
    <property type="molecule type" value="Genomic_DNA"/>
</dbReference>
<sequence>MDPQTQTMLASIEKITGKPASYWVQLVAAQKLEKHGQMVSFLKDEHGFSHGFANLIAHLAKSGGTLEKSTEADAFKGKEHFKPLYDEILSRVKQFGSDIEIAPKKSYVSLRRKKQFAILNPATKERFEIGLNLKDVKPAGKLEEKGKTGAMCSHRINLPDGDRVDQEVVDWLKKAYDQAG</sequence>
<reference evidence="2 3" key="1">
    <citation type="submission" date="2015-02" db="EMBL/GenBank/DDBJ databases">
        <title>Improved understanding of the partial-nitritation anammox process through 23 genomes representing the majority of the microbial community.</title>
        <authorList>
            <person name="Speth D.R."/>
            <person name="In T Zandt M."/>
            <person name="Guerrero Cruz S."/>
            <person name="Jetten M.S."/>
            <person name="Dutilh B.E."/>
        </authorList>
    </citation>
    <scope>NUCLEOTIDE SEQUENCE [LARGE SCALE GENOMIC DNA]</scope>
    <source>
        <strain evidence="2">OLB20</strain>
    </source>
</reference>
<dbReference type="Pfam" id="PF18899">
    <property type="entry name" value="DUF5655"/>
    <property type="match status" value="1"/>
</dbReference>
<dbReference type="STRING" id="1617426.TR69_WS6001001333"/>
<evidence type="ECO:0000259" key="1">
    <source>
        <dbReference type="Pfam" id="PF18899"/>
    </source>
</evidence>
<proteinExistence type="predicted"/>
<dbReference type="Proteomes" id="UP000070457">
    <property type="component" value="Unassembled WGS sequence"/>
</dbReference>
<dbReference type="InterPro" id="IPR025629">
    <property type="entry name" value="DUF4287"/>
</dbReference>
<dbReference type="Pfam" id="PF14117">
    <property type="entry name" value="DUF4287"/>
    <property type="match status" value="1"/>
</dbReference>
<protein>
    <recommendedName>
        <fullName evidence="1">DUF5655 domain-containing protein</fullName>
    </recommendedName>
</protein>